<dbReference type="AlphaFoldDB" id="A0A330L5E3"/>
<organism evidence="1 2">
    <name type="scientific">Nitrospira lenta</name>
    <dbReference type="NCBI Taxonomy" id="1436998"/>
    <lineage>
        <taxon>Bacteria</taxon>
        <taxon>Pseudomonadati</taxon>
        <taxon>Nitrospirota</taxon>
        <taxon>Nitrospiria</taxon>
        <taxon>Nitrospirales</taxon>
        <taxon>Nitrospiraceae</taxon>
        <taxon>Nitrospira</taxon>
    </lineage>
</organism>
<reference evidence="2" key="1">
    <citation type="submission" date="2018-04" db="EMBL/GenBank/DDBJ databases">
        <authorList>
            <person name="Lucker S."/>
            <person name="Sakoula D."/>
        </authorList>
    </citation>
    <scope>NUCLEOTIDE SEQUENCE [LARGE SCALE GENOMIC DNA]</scope>
</reference>
<keyword evidence="2" id="KW-1185">Reference proteome</keyword>
<accession>A0A330L5E3</accession>
<evidence type="ECO:0000313" key="2">
    <source>
        <dbReference type="Proteomes" id="UP000248168"/>
    </source>
</evidence>
<evidence type="ECO:0000313" key="1">
    <source>
        <dbReference type="EMBL" id="SPP64180.1"/>
    </source>
</evidence>
<dbReference type="Proteomes" id="UP000248168">
    <property type="component" value="Unassembled WGS sequence"/>
</dbReference>
<gene>
    <name evidence="1" type="ORF">NITLEN_100050</name>
</gene>
<protein>
    <submittedName>
        <fullName evidence="1">Uncharacterized protein</fullName>
    </submittedName>
</protein>
<sequence length="91" mass="9839">MSADDPAHQETALDLMQSPTFLSPLPATARAKHLPLTIGIPAGRTKLHRRMGRDIDTGHAPVDKRTTVCTGPAHNTIDITLLNDHETPPLC</sequence>
<dbReference type="EMBL" id="OUNR01000002">
    <property type="protein sequence ID" value="SPP64180.1"/>
    <property type="molecule type" value="Genomic_DNA"/>
</dbReference>
<dbReference type="InParanoid" id="A0A330L5E3"/>
<proteinExistence type="predicted"/>
<name>A0A330L5E3_9BACT</name>